<dbReference type="FunFam" id="3.20.20.140:FF:000214">
    <property type="entry name" value="AMP deaminase Amd1, putative (AFU_orthologue AFUA_8G02860)"/>
    <property type="match status" value="1"/>
</dbReference>
<accession>S3DEX9</accession>
<dbReference type="CDD" id="cd01319">
    <property type="entry name" value="AMPD"/>
    <property type="match status" value="1"/>
</dbReference>
<dbReference type="HOGENOM" id="CLU_003782_0_0_1"/>
<dbReference type="OrthoDB" id="1723809at2759"/>
<evidence type="ECO:0000313" key="12">
    <source>
        <dbReference type="EMBL" id="EPE36280.1"/>
    </source>
</evidence>
<name>S3DEX9_GLAL2</name>
<organism evidence="12 13">
    <name type="scientific">Glarea lozoyensis (strain ATCC 20868 / MF5171)</name>
    <dbReference type="NCBI Taxonomy" id="1116229"/>
    <lineage>
        <taxon>Eukaryota</taxon>
        <taxon>Fungi</taxon>
        <taxon>Dikarya</taxon>
        <taxon>Ascomycota</taxon>
        <taxon>Pezizomycotina</taxon>
        <taxon>Leotiomycetes</taxon>
        <taxon>Helotiales</taxon>
        <taxon>Helotiaceae</taxon>
        <taxon>Glarea</taxon>
    </lineage>
</organism>
<comment type="cofactor">
    <cofactor evidence="1">
        <name>Zn(2+)</name>
        <dbReference type="ChEBI" id="CHEBI:29105"/>
    </cofactor>
</comment>
<feature type="compositionally biased region" description="Polar residues" evidence="11">
    <location>
        <begin position="68"/>
        <end position="82"/>
    </location>
</feature>
<evidence type="ECO:0000256" key="7">
    <source>
        <dbReference type="ARBA" id="ARBA00022833"/>
    </source>
</evidence>
<dbReference type="GO" id="GO:0046033">
    <property type="term" value="P:AMP metabolic process"/>
    <property type="evidence" value="ECO:0007669"/>
    <property type="project" value="TreeGrafter"/>
</dbReference>
<dbReference type="GO" id="GO:0046872">
    <property type="term" value="F:metal ion binding"/>
    <property type="evidence" value="ECO:0007669"/>
    <property type="project" value="UniProtKB-KW"/>
</dbReference>
<dbReference type="Gene3D" id="4.10.800.20">
    <property type="match status" value="1"/>
</dbReference>
<evidence type="ECO:0000256" key="8">
    <source>
        <dbReference type="ARBA" id="ARBA00023080"/>
    </source>
</evidence>
<dbReference type="PANTHER" id="PTHR11359:SF0">
    <property type="entry name" value="AMP DEAMINASE"/>
    <property type="match status" value="1"/>
</dbReference>
<dbReference type="AlphaFoldDB" id="S3DEX9"/>
<comment type="pathway">
    <text evidence="2">Purine metabolism; IMP biosynthesis via salvage pathway; IMP from AMP: step 1/1.</text>
</comment>
<keyword evidence="6 12" id="KW-0378">Hydrolase</keyword>
<evidence type="ECO:0000256" key="3">
    <source>
        <dbReference type="ARBA" id="ARBA00006676"/>
    </source>
</evidence>
<keyword evidence="5" id="KW-0479">Metal-binding</keyword>
<feature type="region of interest" description="Disordered" evidence="11">
    <location>
        <begin position="68"/>
        <end position="94"/>
    </location>
</feature>
<feature type="region of interest" description="Disordered" evidence="11">
    <location>
        <begin position="310"/>
        <end position="366"/>
    </location>
</feature>
<dbReference type="InterPro" id="IPR006650">
    <property type="entry name" value="A/AMP_deam_AS"/>
</dbReference>
<evidence type="ECO:0000256" key="1">
    <source>
        <dbReference type="ARBA" id="ARBA00001947"/>
    </source>
</evidence>
<dbReference type="FunFam" id="3.20.20.140:FF:000300">
    <property type="entry name" value="Uncharacterized protein"/>
    <property type="match status" value="1"/>
</dbReference>
<feature type="compositionally biased region" description="Basic and acidic residues" evidence="11">
    <location>
        <begin position="181"/>
        <end position="202"/>
    </location>
</feature>
<feature type="compositionally biased region" description="Polar residues" evidence="11">
    <location>
        <begin position="310"/>
        <end position="328"/>
    </location>
</feature>
<comment type="similarity">
    <text evidence="3">Belongs to the metallo-dependent hydrolases superfamily. Adenosine and AMP deaminases family.</text>
</comment>
<keyword evidence="8" id="KW-0546">Nucleotide metabolism</keyword>
<dbReference type="EMBL" id="KE145353">
    <property type="protein sequence ID" value="EPE36280.1"/>
    <property type="molecule type" value="Genomic_DNA"/>
</dbReference>
<reference evidence="12 13" key="1">
    <citation type="journal article" date="2013" name="BMC Genomics">
        <title>Genomics-driven discovery of the pneumocandin biosynthetic gene cluster in the fungus Glarea lozoyensis.</title>
        <authorList>
            <person name="Chen L."/>
            <person name="Yue Q."/>
            <person name="Zhang X."/>
            <person name="Xiang M."/>
            <person name="Wang C."/>
            <person name="Li S."/>
            <person name="Che Y."/>
            <person name="Ortiz-Lopez F.J."/>
            <person name="Bills G.F."/>
            <person name="Liu X."/>
            <person name="An Z."/>
        </authorList>
    </citation>
    <scope>NUCLEOTIDE SEQUENCE [LARGE SCALE GENOMIC DNA]</scope>
    <source>
        <strain evidence="13">ATCC 20868 / MF5171</strain>
    </source>
</reference>
<dbReference type="Proteomes" id="UP000016922">
    <property type="component" value="Unassembled WGS sequence"/>
</dbReference>
<evidence type="ECO:0000313" key="13">
    <source>
        <dbReference type="Proteomes" id="UP000016922"/>
    </source>
</evidence>
<dbReference type="PANTHER" id="PTHR11359">
    <property type="entry name" value="AMP DEAMINASE"/>
    <property type="match status" value="1"/>
</dbReference>
<evidence type="ECO:0000256" key="11">
    <source>
        <dbReference type="SAM" id="MobiDB-lite"/>
    </source>
</evidence>
<dbReference type="FunFam" id="4.10.800.20:FF:000001">
    <property type="entry name" value="AMP deaminase"/>
    <property type="match status" value="1"/>
</dbReference>
<evidence type="ECO:0000256" key="5">
    <source>
        <dbReference type="ARBA" id="ARBA00022723"/>
    </source>
</evidence>
<feature type="compositionally biased region" description="Polar residues" evidence="11">
    <location>
        <begin position="931"/>
        <end position="948"/>
    </location>
</feature>
<keyword evidence="7" id="KW-0862">Zinc</keyword>
<feature type="region of interest" description="Disordered" evidence="11">
    <location>
        <begin position="905"/>
        <end position="958"/>
    </location>
</feature>
<evidence type="ECO:0000256" key="9">
    <source>
        <dbReference type="ARBA" id="ARBA00072037"/>
    </source>
</evidence>
<dbReference type="GeneID" id="19464672"/>
<dbReference type="Pfam" id="PF19326">
    <property type="entry name" value="AMP_deaminase"/>
    <property type="match status" value="1"/>
</dbReference>
<keyword evidence="13" id="KW-1185">Reference proteome</keyword>
<dbReference type="InterPro" id="IPR006329">
    <property type="entry name" value="AMPD"/>
</dbReference>
<evidence type="ECO:0000256" key="2">
    <source>
        <dbReference type="ARBA" id="ARBA00004955"/>
    </source>
</evidence>
<dbReference type="InterPro" id="IPR032466">
    <property type="entry name" value="Metal_Hydrolase"/>
</dbReference>
<sequence>MAHNNLDDSDSPILPAAALSDDETPEAVTPLPEQDGMLLRDRQQKTAYYDYTAEKQLSQTDAKLFYQRSQLESQKTGGSNWGQSQSSPPASPLLASRLAHNGFDASAAAGVRRSDSVSSLKSAQKQGTGSTVKYRPAFPSGLADPNKHPESNIIQDPGAGLVQSPVGIHRTESLLQADRAARDHSAHPYLPHEPKPLLENEGVHGAGAGVGIGAGPGGFADNDDQITSELSTIYSNIQKILDIRHKYVRLSLQSNGDNPKDEPNWNIYPPPPEPAWYEENHRHNTGFAAGHGSQNASMSNSMVLERPISKSNNTSRNFSSASLSQAGQSPNSNKPPKKKRKPGQDIGEDFDIEDVLPVPGTSDPEMTFRMDSNSVYQIYENAEADKIDSPVINIPTIREFYMDLEFILNVSSDGPSKSFAFRRLQYLEGKFNLYVLLNEYQEMADSKRVPHRDFYNVRKVDTHVHHSACMNQKHLLRFIKSKMKKCPDEVVMFRDGKHLTLEEVFQSINLTAYDLSIDTLDMHAHTDSFHRFDKFNLKYNPIGESRLRTIFLKTDNFINGRYLAEITKEVMSDLEASKYQMAEWRISIYARTIDEWDKLAAWVVDNKLFSHNVRWLIQVPRLFDVYKSSGLMENFEQVVKNLFQPLFEVTKDPSSHPKLHIFLQRVVGFDSVDDESKPERRLYRKFPVPSEWNSKQNPPYSYWIYYIFANMTSLNTWRKQRGFNTFLLRPHCGEAGDSDHLAAAVLCCHSISHGLLLRKVPLLQYIFYLEQIGVAMSPLSNNALFLAYERNPFQGYFKRGLNVSLSTDDPLQFAFTKEPLIEEYSVAAQIYKLSAVDMCELAKNSVKQSGYELAVKQRWLGPNCNLPGVKGNFMAKSNVPNIREGFRHETLLQELAMIERYTAMAHPPPTHTDMPSSLPTTTDHPMPTPRSPESSKQAHAGSTTSAESTIPPYQPFPAQSARIPSQIHLDGHAALGSPVQSARMAASPHLGGLSREGTWPVEGFSDLHLSASEPRIFPGLVSGRQRRGSTRQGSMHEDDGVVFGSAKGKERQGMVEEGEEGEEEVESDAGSN</sequence>
<dbReference type="GO" id="GO:0005829">
    <property type="term" value="C:cytosol"/>
    <property type="evidence" value="ECO:0007669"/>
    <property type="project" value="TreeGrafter"/>
</dbReference>
<dbReference type="GO" id="GO:0032264">
    <property type="term" value="P:IMP salvage"/>
    <property type="evidence" value="ECO:0007669"/>
    <property type="project" value="UniProtKB-UniPathway"/>
</dbReference>
<evidence type="ECO:0000256" key="10">
    <source>
        <dbReference type="ARBA" id="ARBA00078830"/>
    </source>
</evidence>
<feature type="compositionally biased region" description="Polar residues" evidence="11">
    <location>
        <begin position="913"/>
        <end position="923"/>
    </location>
</feature>
<dbReference type="PROSITE" id="PS00485">
    <property type="entry name" value="A_DEAMINASE"/>
    <property type="match status" value="1"/>
</dbReference>
<feature type="compositionally biased region" description="Polar residues" evidence="11">
    <location>
        <begin position="116"/>
        <end position="131"/>
    </location>
</feature>
<dbReference type="SUPFAM" id="SSF51556">
    <property type="entry name" value="Metallo-dependent hydrolases"/>
    <property type="match status" value="1"/>
</dbReference>
<dbReference type="eggNOG" id="KOG1096">
    <property type="taxonomic scope" value="Eukaryota"/>
</dbReference>
<proteinExistence type="inferred from homology"/>
<feature type="compositionally biased region" description="Low complexity" evidence="11">
    <location>
        <begin position="83"/>
        <end position="94"/>
    </location>
</feature>
<feature type="compositionally biased region" description="Acidic residues" evidence="11">
    <location>
        <begin position="1056"/>
        <end position="1072"/>
    </location>
</feature>
<dbReference type="Gene3D" id="3.20.20.140">
    <property type="entry name" value="Metal-dependent hydrolases"/>
    <property type="match status" value="1"/>
</dbReference>
<dbReference type="RefSeq" id="XP_008077098.1">
    <property type="nucleotide sequence ID" value="XM_008078907.1"/>
</dbReference>
<feature type="region of interest" description="Disordered" evidence="11">
    <location>
        <begin position="181"/>
        <end position="204"/>
    </location>
</feature>
<dbReference type="UniPathway" id="UPA00591">
    <property type="reaction ID" value="UER00663"/>
</dbReference>
<dbReference type="OMA" id="WLYFMFA"/>
<feature type="region of interest" description="Disordered" evidence="11">
    <location>
        <begin position="1018"/>
        <end position="1072"/>
    </location>
</feature>
<feature type="region of interest" description="Disordered" evidence="11">
    <location>
        <begin position="254"/>
        <end position="279"/>
    </location>
</feature>
<evidence type="ECO:0000256" key="6">
    <source>
        <dbReference type="ARBA" id="ARBA00022801"/>
    </source>
</evidence>
<dbReference type="EC" id="3.5.4.6" evidence="4"/>
<evidence type="ECO:0000256" key="4">
    <source>
        <dbReference type="ARBA" id="ARBA00012775"/>
    </source>
</evidence>
<feature type="region of interest" description="Disordered" evidence="11">
    <location>
        <begin position="109"/>
        <end position="164"/>
    </location>
</feature>
<dbReference type="GO" id="GO:0003876">
    <property type="term" value="F:AMP deaminase activity"/>
    <property type="evidence" value="ECO:0007669"/>
    <property type="project" value="UniProtKB-EC"/>
</dbReference>
<protein>
    <recommendedName>
        <fullName evidence="9">AMP deaminase</fullName>
        <ecNumber evidence="4">3.5.4.6</ecNumber>
    </recommendedName>
    <alternativeName>
        <fullName evidence="10">Myoadenylate deaminase</fullName>
    </alternativeName>
</protein>
<dbReference type="KEGG" id="glz:GLAREA_05618"/>
<dbReference type="NCBIfam" id="TIGR01429">
    <property type="entry name" value="AMP_deaminase"/>
    <property type="match status" value="1"/>
</dbReference>
<dbReference type="STRING" id="1116229.S3DEX9"/>
<gene>
    <name evidence="12" type="ORF">GLAREA_05618</name>
</gene>
<feature type="region of interest" description="Disordered" evidence="11">
    <location>
        <begin position="1"/>
        <end position="42"/>
    </location>
</feature>